<keyword evidence="3" id="KW-0808">Transferase</keyword>
<accession>A0ABW4FTJ5</accession>
<comment type="caution">
    <text evidence="9">The sequence shown here is derived from an EMBL/GenBank/DDBJ whole genome shotgun (WGS) entry which is preliminary data.</text>
</comment>
<dbReference type="InterPro" id="IPR050091">
    <property type="entry name" value="PKS_NRPS_Biosynth_Enz"/>
</dbReference>
<dbReference type="InterPro" id="IPR014031">
    <property type="entry name" value="Ketoacyl_synth_C"/>
</dbReference>
<dbReference type="Pfam" id="PF14765">
    <property type="entry name" value="PS-DH"/>
    <property type="match status" value="1"/>
</dbReference>
<reference evidence="10" key="1">
    <citation type="journal article" date="2019" name="Int. J. Syst. Evol. Microbiol.">
        <title>The Global Catalogue of Microorganisms (GCM) 10K type strain sequencing project: providing services to taxonomists for standard genome sequencing and annotation.</title>
        <authorList>
            <consortium name="The Broad Institute Genomics Platform"/>
            <consortium name="The Broad Institute Genome Sequencing Center for Infectious Disease"/>
            <person name="Wu L."/>
            <person name="Ma J."/>
        </authorList>
    </citation>
    <scope>NUCLEOTIDE SEQUENCE [LARGE SCALE GENOMIC DNA]</scope>
    <source>
        <strain evidence="10">JCM 12165</strain>
    </source>
</reference>
<dbReference type="InterPro" id="IPR049900">
    <property type="entry name" value="PKS_mFAS_DH"/>
</dbReference>
<dbReference type="Pfam" id="PF00109">
    <property type="entry name" value="ketoacyl-synt"/>
    <property type="match status" value="1"/>
</dbReference>
<dbReference type="InterPro" id="IPR036291">
    <property type="entry name" value="NAD(P)-bd_dom_sf"/>
</dbReference>
<keyword evidence="2" id="KW-0597">Phosphoprotein</keyword>
<gene>
    <name evidence="9" type="ORF">ACFSCY_29900</name>
</gene>
<dbReference type="InterPro" id="IPR009081">
    <property type="entry name" value="PP-bd_ACP"/>
</dbReference>
<evidence type="ECO:0000313" key="9">
    <source>
        <dbReference type="EMBL" id="MFD1533645.1"/>
    </source>
</evidence>
<dbReference type="PANTHER" id="PTHR43775:SF37">
    <property type="entry name" value="SI:DKEY-61P9.11"/>
    <property type="match status" value="1"/>
</dbReference>
<dbReference type="InterPro" id="IPR032821">
    <property type="entry name" value="PKS_assoc"/>
</dbReference>
<feature type="region of interest" description="Disordered" evidence="5">
    <location>
        <begin position="1262"/>
        <end position="1305"/>
    </location>
</feature>
<name>A0ABW4FTJ5_9PSEU</name>
<evidence type="ECO:0000256" key="2">
    <source>
        <dbReference type="ARBA" id="ARBA00022553"/>
    </source>
</evidence>
<feature type="domain" description="PKS/mFAS DH" evidence="8">
    <location>
        <begin position="841"/>
        <end position="1149"/>
    </location>
</feature>
<dbReference type="RefSeq" id="WP_343985788.1">
    <property type="nucleotide sequence ID" value="NZ_BAAAJG010000026.1"/>
</dbReference>
<dbReference type="InterPro" id="IPR036736">
    <property type="entry name" value="ACP-like_sf"/>
</dbReference>
<dbReference type="SMART" id="SM00827">
    <property type="entry name" value="PKS_AT"/>
    <property type="match status" value="1"/>
</dbReference>
<dbReference type="InterPro" id="IPR042104">
    <property type="entry name" value="PKS_dehydratase_sf"/>
</dbReference>
<feature type="domain" description="Ketosynthase family 3 (KS3)" evidence="7">
    <location>
        <begin position="43"/>
        <end position="470"/>
    </location>
</feature>
<dbReference type="Gene3D" id="3.10.129.110">
    <property type="entry name" value="Polyketide synthase dehydratase"/>
    <property type="match status" value="1"/>
</dbReference>
<keyword evidence="1" id="KW-0596">Phosphopantetheine</keyword>
<dbReference type="InterPro" id="IPR049551">
    <property type="entry name" value="PKS_DH_C"/>
</dbReference>
<dbReference type="SUPFAM" id="SSF47336">
    <property type="entry name" value="ACP-like"/>
    <property type="match status" value="1"/>
</dbReference>
<evidence type="ECO:0000256" key="5">
    <source>
        <dbReference type="SAM" id="MobiDB-lite"/>
    </source>
</evidence>
<dbReference type="PROSITE" id="PS50075">
    <property type="entry name" value="CARRIER"/>
    <property type="match status" value="1"/>
</dbReference>
<feature type="region of interest" description="Disordered" evidence="5">
    <location>
        <begin position="970"/>
        <end position="989"/>
    </location>
</feature>
<dbReference type="PROSITE" id="PS00606">
    <property type="entry name" value="KS3_1"/>
    <property type="match status" value="1"/>
</dbReference>
<dbReference type="InterPro" id="IPR014030">
    <property type="entry name" value="Ketoacyl_synth_N"/>
</dbReference>
<dbReference type="InterPro" id="IPR049552">
    <property type="entry name" value="PKS_DH_N"/>
</dbReference>
<dbReference type="PANTHER" id="PTHR43775">
    <property type="entry name" value="FATTY ACID SYNTHASE"/>
    <property type="match status" value="1"/>
</dbReference>
<dbReference type="InterPro" id="IPR013120">
    <property type="entry name" value="FAR_NAD-bd"/>
</dbReference>
<dbReference type="InterPro" id="IPR018201">
    <property type="entry name" value="Ketoacyl_synth_AS"/>
</dbReference>
<organism evidence="9 10">
    <name type="scientific">Pseudonocardia aurantiaca</name>
    <dbReference type="NCBI Taxonomy" id="75290"/>
    <lineage>
        <taxon>Bacteria</taxon>
        <taxon>Bacillati</taxon>
        <taxon>Actinomycetota</taxon>
        <taxon>Actinomycetes</taxon>
        <taxon>Pseudonocardiales</taxon>
        <taxon>Pseudonocardiaceae</taxon>
        <taxon>Pseudonocardia</taxon>
    </lineage>
</organism>
<dbReference type="Gene3D" id="3.40.366.10">
    <property type="entry name" value="Malonyl-Coenzyme A Acyl Carrier Protein, domain 2"/>
    <property type="match status" value="2"/>
</dbReference>
<dbReference type="EMBL" id="JBHUCP010000025">
    <property type="protein sequence ID" value="MFD1533645.1"/>
    <property type="molecule type" value="Genomic_DNA"/>
</dbReference>
<dbReference type="CDD" id="cd05235">
    <property type="entry name" value="SDR_e1"/>
    <property type="match status" value="1"/>
</dbReference>
<dbReference type="SUPFAM" id="SSF52151">
    <property type="entry name" value="FabD/lysophospholipase-like"/>
    <property type="match status" value="1"/>
</dbReference>
<evidence type="ECO:0000313" key="10">
    <source>
        <dbReference type="Proteomes" id="UP001597145"/>
    </source>
</evidence>
<feature type="active site" description="Proton acceptor; for dehydratase activity" evidence="4">
    <location>
        <position position="879"/>
    </location>
</feature>
<dbReference type="SMART" id="SM00823">
    <property type="entry name" value="PKS_PP"/>
    <property type="match status" value="1"/>
</dbReference>
<dbReference type="Gene3D" id="3.30.70.3290">
    <property type="match status" value="1"/>
</dbReference>
<dbReference type="Pfam" id="PF16197">
    <property type="entry name" value="KAsynt_C_assoc"/>
    <property type="match status" value="1"/>
</dbReference>
<dbReference type="InterPro" id="IPR010080">
    <property type="entry name" value="Thioester_reductase-like_dom"/>
</dbReference>
<dbReference type="InterPro" id="IPR020806">
    <property type="entry name" value="PKS_PP-bd"/>
</dbReference>
<feature type="compositionally biased region" description="Pro residues" evidence="5">
    <location>
        <begin position="1265"/>
        <end position="1275"/>
    </location>
</feature>
<proteinExistence type="predicted"/>
<dbReference type="InterPro" id="IPR016035">
    <property type="entry name" value="Acyl_Trfase/lysoPLipase"/>
</dbReference>
<feature type="active site" description="Proton donor; for dehydratase activity" evidence="4">
    <location>
        <position position="1055"/>
    </location>
</feature>
<dbReference type="NCBIfam" id="TIGR01746">
    <property type="entry name" value="Thioester-redct"/>
    <property type="match status" value="1"/>
</dbReference>
<evidence type="ECO:0000259" key="8">
    <source>
        <dbReference type="PROSITE" id="PS52019"/>
    </source>
</evidence>
<dbReference type="Gene3D" id="3.40.47.10">
    <property type="match status" value="1"/>
</dbReference>
<dbReference type="SMART" id="SM00825">
    <property type="entry name" value="PKS_KS"/>
    <property type="match status" value="1"/>
</dbReference>
<dbReference type="Pfam" id="PF07993">
    <property type="entry name" value="NAD_binding_4"/>
    <property type="match status" value="1"/>
</dbReference>
<dbReference type="SUPFAM" id="SSF53901">
    <property type="entry name" value="Thiolase-like"/>
    <property type="match status" value="1"/>
</dbReference>
<dbReference type="Pfam" id="PF00550">
    <property type="entry name" value="PP-binding"/>
    <property type="match status" value="1"/>
</dbReference>
<feature type="domain" description="Carrier" evidence="6">
    <location>
        <begin position="1182"/>
        <end position="1258"/>
    </location>
</feature>
<dbReference type="SMART" id="SM00826">
    <property type="entry name" value="PKS_DH"/>
    <property type="match status" value="1"/>
</dbReference>
<sequence length="1701" mass="178535">MTNQSADAATTANPGRSADVLRRALVELKAARAEAAEARRLVTEPVAVVGMGCRFPGGAVGVEAFWELLVNGRSGVVEVPADRWKIDDFYNPDPEVPGRSYTRHGGFVDGVREFDAGLFGIAPREAVGVDPQHRFVLEVAWEALEHAGIAPDSLRGSRTGVFVGMGGSDFERLRLSTSDVSAIDGYAASGGSQNMAANRLSFALGLEGPSMVVDTACSSSLVAVHLAGQALRAGECDIAIVAGVSLMLSPGTTVALSKAQMLSPQGQCKTFDASADGYVRGEGCGVVVLRRADVARAAGQRTWAVIRGTAVNQDGRTSGLTVPRGAAQQDVIRAALDVAGIRPAEVGYVEAHGTGTSLGDPIEVRALAAVLGEGRQESGAGPVALGAVKANIGHLEAGAGIAGLIKAVLTVERGLIPPQLNLTTPNPHIAWEQLPLTVPTTATPWRAERRIAGVSSFGFGGTNAHTVIESAAAPDGAENETDQVEGPFLVKVTGHGVMALRAGAAQLASWIGAARDGKNDGDARRLADAAWTAGVGRADLADRAAVVAGTLAEAAARLHAVGQGNAVPGVVQGRRRSEGPPRVAFVVPANGDGAAGARLLATLYRRSPAVARIVDEMVEAVGPEAAAPLTALSDGAGDGGAATGNSDLVSYATTVALGRWWSSLGVRPDLVVGHGAGAYAAAALAGVWSPADGARLAAGLAGPETVTRRTPTTELLPDGDEGAGADVTGDAAETARAIQQRTVQAVVDLGRPAVGPAFLALPHGDEDAVAAACLPAGTGADDDSLAGLLLAAARVWAAGVDLDWALLNGLRPARPSLLPTYPFQRHAYWPEIDPQAALSRTPYTGEGVGLTPRLLSTATGAVIGETEMSLRHVPFLTEHRVHGRLVVPGTVFFELVLRCAERAFGRPARPQELALSRPLVLGENDTATIQVVVDPPSGGRARAQLFSGGPEAGWQRHFETVVEVVPEADEQAEPSTGAAGPGPEFTGALERSGRTLTEDEFYQRAWHPLFRLGPSFRLVRSARSGARTAVGRVVPPALDAAGVTAGIRPELLLMDAAIQLIAFAALPDDVDEIPDDRPVQLGTGCRRMVTGDLRAAVQAVDEELECVAVLRETADGSVLGDLRMTGADGRLLAEVWGVTYRPVAPSMLERLVAERAATVAPDGGDPLAAFDVDRLRTTAEPERTRELVDHLSRILAPILGMPPEEIDLKVPLEGLADSLMIAELRTDMEGLLDVTVPMEVFFDRTSLTGLARYVTDLWRADQPAAAPPRPEPEPAPTEHVAPAPAATAPTPTPAKRKAKTTRSKSLTVPEMTALAGLDPEITFTGDPEPFDPAAPTLLTGATGFVGAFLLDELMKQRQGDVHCLVRARDEEHALRRLTDNLRQYGIDPEPFRPRLVPVLGDLAEPLLGLDAARFTALHDAVGDVVHCGGMVKWTYPYNGLQGANVAGTREVLRLAAAGVPRPVHFISTVGVFSSKDFTADAVDENADMHTSGSLVVGYAQTKWVAERMVRYAQERGLPVTIHRINTGGHSVTGAFNRLDHLSMILKGCVQAGIAPTSVAVMPVQPAPIDYVAAAVVAVANRPQLRGRTFHLVNERSMSWRELFDAVEEFGYPLGRMPFEDWRDRVTGRNPGTLALLGLAPFLHDSIDDTRLPFSTSDLTRQALAETGTGLACPPLDPDLVHTFLRGFVDVGFLEPPATARA</sequence>
<dbReference type="Pfam" id="PF21089">
    <property type="entry name" value="PKS_DH_N"/>
    <property type="match status" value="1"/>
</dbReference>
<dbReference type="PROSITE" id="PS52004">
    <property type="entry name" value="KS3_2"/>
    <property type="match status" value="1"/>
</dbReference>
<dbReference type="CDD" id="cd00833">
    <property type="entry name" value="PKS"/>
    <property type="match status" value="1"/>
</dbReference>
<dbReference type="InterPro" id="IPR001227">
    <property type="entry name" value="Ac_transferase_dom_sf"/>
</dbReference>
<dbReference type="PROSITE" id="PS52019">
    <property type="entry name" value="PKS_MFAS_DH"/>
    <property type="match status" value="1"/>
</dbReference>
<keyword evidence="10" id="KW-1185">Reference proteome</keyword>
<evidence type="ECO:0000256" key="3">
    <source>
        <dbReference type="ARBA" id="ARBA00022679"/>
    </source>
</evidence>
<dbReference type="Gene3D" id="3.40.50.720">
    <property type="entry name" value="NAD(P)-binding Rossmann-like Domain"/>
    <property type="match status" value="1"/>
</dbReference>
<feature type="region of interest" description="N-terminal hotdog fold" evidence="4">
    <location>
        <begin position="841"/>
        <end position="969"/>
    </location>
</feature>
<protein>
    <submittedName>
        <fullName evidence="9">Thioester reductase domain-containing protein</fullName>
    </submittedName>
</protein>
<evidence type="ECO:0000256" key="4">
    <source>
        <dbReference type="PROSITE-ProRule" id="PRU01363"/>
    </source>
</evidence>
<feature type="region of interest" description="C-terminal hotdog fold" evidence="4">
    <location>
        <begin position="993"/>
        <end position="1149"/>
    </location>
</feature>
<evidence type="ECO:0000259" key="7">
    <source>
        <dbReference type="PROSITE" id="PS52004"/>
    </source>
</evidence>
<dbReference type="Pfam" id="PF02801">
    <property type="entry name" value="Ketoacyl-synt_C"/>
    <property type="match status" value="1"/>
</dbReference>
<evidence type="ECO:0000259" key="6">
    <source>
        <dbReference type="PROSITE" id="PS50075"/>
    </source>
</evidence>
<dbReference type="InterPro" id="IPR020807">
    <property type="entry name" value="PKS_DH"/>
</dbReference>
<dbReference type="Proteomes" id="UP001597145">
    <property type="component" value="Unassembled WGS sequence"/>
</dbReference>
<dbReference type="InterPro" id="IPR020841">
    <property type="entry name" value="PKS_Beta-ketoAc_synthase_dom"/>
</dbReference>
<dbReference type="InterPro" id="IPR016039">
    <property type="entry name" value="Thiolase-like"/>
</dbReference>
<dbReference type="InterPro" id="IPR014043">
    <property type="entry name" value="Acyl_transferase_dom"/>
</dbReference>
<dbReference type="Gene3D" id="1.10.1200.10">
    <property type="entry name" value="ACP-like"/>
    <property type="match status" value="1"/>
</dbReference>
<dbReference type="SUPFAM" id="SSF51735">
    <property type="entry name" value="NAD(P)-binding Rossmann-fold domains"/>
    <property type="match status" value="1"/>
</dbReference>
<evidence type="ECO:0000256" key="1">
    <source>
        <dbReference type="ARBA" id="ARBA00022450"/>
    </source>
</evidence>
<feature type="compositionally biased region" description="Low complexity" evidence="5">
    <location>
        <begin position="1277"/>
        <end position="1289"/>
    </location>
</feature>